<dbReference type="AlphaFoldDB" id="A0A2T3AXH4"/>
<protein>
    <recommendedName>
        <fullName evidence="1">Heterokaryon incompatibility domain-containing protein</fullName>
    </recommendedName>
</protein>
<sequence length="77" mass="8728">MCIIQDNQEDWEVESATMCSIFQNATLVLVATASSDAHGGCFSSVPLHSWHQKVWGEPDDADHNVYLRKQIRHEPFV</sequence>
<dbReference type="PANTHER" id="PTHR33112:SF13">
    <property type="entry name" value="HETEROKARYON INCOMPATIBILITY DOMAIN-CONTAINING PROTEIN"/>
    <property type="match status" value="1"/>
</dbReference>
<dbReference type="Proteomes" id="UP000241818">
    <property type="component" value="Unassembled WGS sequence"/>
</dbReference>
<dbReference type="GeneID" id="36575005"/>
<dbReference type="InterPro" id="IPR010730">
    <property type="entry name" value="HET"/>
</dbReference>
<dbReference type="PANTHER" id="PTHR33112">
    <property type="entry name" value="DOMAIN PROTEIN, PUTATIVE-RELATED"/>
    <property type="match status" value="1"/>
</dbReference>
<dbReference type="Pfam" id="PF06985">
    <property type="entry name" value="HET"/>
    <property type="match status" value="1"/>
</dbReference>
<dbReference type="OrthoDB" id="3563405at2759"/>
<dbReference type="EMBL" id="KZ679014">
    <property type="protein sequence ID" value="PSS13363.1"/>
    <property type="molecule type" value="Genomic_DNA"/>
</dbReference>
<feature type="domain" description="Heterokaryon incompatibility" evidence="1">
    <location>
        <begin position="1"/>
        <end position="64"/>
    </location>
</feature>
<dbReference type="RefSeq" id="XP_024719354.1">
    <property type="nucleotide sequence ID" value="XM_024866924.1"/>
</dbReference>
<proteinExistence type="predicted"/>
<name>A0A2T3AXH4_AMORE</name>
<evidence type="ECO:0000259" key="1">
    <source>
        <dbReference type="Pfam" id="PF06985"/>
    </source>
</evidence>
<accession>A0A2T3AXH4</accession>
<evidence type="ECO:0000313" key="3">
    <source>
        <dbReference type="Proteomes" id="UP000241818"/>
    </source>
</evidence>
<organism evidence="2 3">
    <name type="scientific">Amorphotheca resinae ATCC 22711</name>
    <dbReference type="NCBI Taxonomy" id="857342"/>
    <lineage>
        <taxon>Eukaryota</taxon>
        <taxon>Fungi</taxon>
        <taxon>Dikarya</taxon>
        <taxon>Ascomycota</taxon>
        <taxon>Pezizomycotina</taxon>
        <taxon>Leotiomycetes</taxon>
        <taxon>Helotiales</taxon>
        <taxon>Amorphothecaceae</taxon>
        <taxon>Amorphotheca</taxon>
    </lineage>
</organism>
<evidence type="ECO:0000313" key="2">
    <source>
        <dbReference type="EMBL" id="PSS13363.1"/>
    </source>
</evidence>
<reference evidence="2 3" key="1">
    <citation type="journal article" date="2018" name="New Phytol.">
        <title>Comparative genomics and transcriptomics depict ericoid mycorrhizal fungi as versatile saprotrophs and plant mutualists.</title>
        <authorList>
            <person name="Martino E."/>
            <person name="Morin E."/>
            <person name="Grelet G.A."/>
            <person name="Kuo A."/>
            <person name="Kohler A."/>
            <person name="Daghino S."/>
            <person name="Barry K.W."/>
            <person name="Cichocki N."/>
            <person name="Clum A."/>
            <person name="Dockter R.B."/>
            <person name="Hainaut M."/>
            <person name="Kuo R.C."/>
            <person name="LaButti K."/>
            <person name="Lindahl B.D."/>
            <person name="Lindquist E.A."/>
            <person name="Lipzen A."/>
            <person name="Khouja H.R."/>
            <person name="Magnuson J."/>
            <person name="Murat C."/>
            <person name="Ohm R.A."/>
            <person name="Singer S.W."/>
            <person name="Spatafora J.W."/>
            <person name="Wang M."/>
            <person name="Veneault-Fourrey C."/>
            <person name="Henrissat B."/>
            <person name="Grigoriev I.V."/>
            <person name="Martin F.M."/>
            <person name="Perotto S."/>
        </authorList>
    </citation>
    <scope>NUCLEOTIDE SEQUENCE [LARGE SCALE GENOMIC DNA]</scope>
    <source>
        <strain evidence="2 3">ATCC 22711</strain>
    </source>
</reference>
<gene>
    <name evidence="2" type="ORF">M430DRAFT_36399</name>
</gene>
<keyword evidence="3" id="KW-1185">Reference proteome</keyword>
<dbReference type="InParanoid" id="A0A2T3AXH4"/>